<dbReference type="InterPro" id="IPR001944">
    <property type="entry name" value="Glycoside_Hdrlase_35"/>
</dbReference>
<evidence type="ECO:0000256" key="1">
    <source>
        <dbReference type="ARBA" id="ARBA00009809"/>
    </source>
</evidence>
<accession>A0AA38MR73</accession>
<dbReference type="InterPro" id="IPR048912">
    <property type="entry name" value="BetaGal1-like_ABD1"/>
</dbReference>
<proteinExistence type="inferred from homology"/>
<dbReference type="Proteomes" id="UP001168821">
    <property type="component" value="Unassembled WGS sequence"/>
</dbReference>
<keyword evidence="10" id="KW-1185">Reference proteome</keyword>
<dbReference type="InterPro" id="IPR031330">
    <property type="entry name" value="Gly_Hdrlase_35_cat"/>
</dbReference>
<evidence type="ECO:0000259" key="8">
    <source>
        <dbReference type="Pfam" id="PF21467"/>
    </source>
</evidence>
<comment type="caution">
    <text evidence="9">The sequence shown here is derived from an EMBL/GenBank/DDBJ whole genome shotgun (WGS) entry which is preliminary data.</text>
</comment>
<dbReference type="Pfam" id="PF01301">
    <property type="entry name" value="Glyco_hydro_35"/>
    <property type="match status" value="1"/>
</dbReference>
<feature type="domain" description="Beta-galactosidase galactose-binding" evidence="8">
    <location>
        <begin position="547"/>
        <end position="605"/>
    </location>
</feature>
<feature type="domain" description="Beta-galactosidase 1-like first all-beta" evidence="7">
    <location>
        <begin position="406"/>
        <end position="526"/>
    </location>
</feature>
<dbReference type="PIRSF" id="PIRSF006336">
    <property type="entry name" value="B-gal"/>
    <property type="match status" value="1"/>
</dbReference>
<dbReference type="Gene3D" id="2.60.120.260">
    <property type="entry name" value="Galactose-binding domain-like"/>
    <property type="match status" value="2"/>
</dbReference>
<dbReference type="Pfam" id="PF21317">
    <property type="entry name" value="BetaGal_ABD_1"/>
    <property type="match status" value="1"/>
</dbReference>
<dbReference type="FunFam" id="3.20.20.80:FF:000036">
    <property type="entry name" value="Beta-galactosidase"/>
    <property type="match status" value="1"/>
</dbReference>
<dbReference type="InterPro" id="IPR048913">
    <property type="entry name" value="BetaGal_gal-bd"/>
</dbReference>
<keyword evidence="2" id="KW-0378">Hydrolase</keyword>
<dbReference type="AlphaFoldDB" id="A0AA38MR73"/>
<dbReference type="InterPro" id="IPR017853">
    <property type="entry name" value="GH"/>
</dbReference>
<feature type="active site" description="Nucleophile" evidence="4">
    <location>
        <position position="251"/>
    </location>
</feature>
<reference evidence="9" key="1">
    <citation type="journal article" date="2023" name="G3 (Bethesda)">
        <title>Whole genome assemblies of Zophobas morio and Tenebrio molitor.</title>
        <authorList>
            <person name="Kaur S."/>
            <person name="Stinson S.A."/>
            <person name="diCenzo G.C."/>
        </authorList>
    </citation>
    <scope>NUCLEOTIDE SEQUENCE</scope>
    <source>
        <strain evidence="9">QUZm001</strain>
    </source>
</reference>
<dbReference type="FunFam" id="2.60.120.260:FF:000049">
    <property type="entry name" value="Beta-galactosidase"/>
    <property type="match status" value="1"/>
</dbReference>
<dbReference type="SUPFAM" id="SSF49785">
    <property type="entry name" value="Galactose-binding domain-like"/>
    <property type="match status" value="1"/>
</dbReference>
<dbReference type="PRINTS" id="PR00742">
    <property type="entry name" value="GLHYDRLASE35"/>
</dbReference>
<evidence type="ECO:0008006" key="11">
    <source>
        <dbReference type="Google" id="ProtNLM"/>
    </source>
</evidence>
<feature type="active site" description="Proton donor" evidence="4">
    <location>
        <position position="176"/>
    </location>
</feature>
<evidence type="ECO:0000259" key="7">
    <source>
        <dbReference type="Pfam" id="PF21317"/>
    </source>
</evidence>
<dbReference type="SUPFAM" id="SSF51445">
    <property type="entry name" value="(Trans)glycosidases"/>
    <property type="match status" value="1"/>
</dbReference>
<sequence>MTLYQYYTDGGISEGLSTNQPHFTLNRKNITLYSGAVHYFRVPPQYWRDRLRKLRAAGLNAVETYVPWNLHEPEIGTFDFGKGSSDFSQFLDIEKFLRIAQEEDLFAIVRPGPYICAEWDFGGLPSWLLRSNVKIRTSDSLFMEAVTKYFGALLQILVPLQFTKGGSVIAVQIENEYGNTKSVDTGYLEGLKEILERSGIVEVLFTSDTPSNGWSGTLPGVLATANFQEKAKHELGLLKEFQPDKPLMVMEYWTGWFDHWTDKHHTRSADAFGQVLDEILEFGASVNFYMFHGGTNWGFPNGANVEYASGDYSKYRPDTTSYDYDAPLSEAGDYTDKYHKVKELVLKHNKVVTRLPELPQLSDKTAYPDVQVTEMLTLDDLIRQSTIQIDSKLVSMEFLDINNASGQSYGYVVYRHENTNIPANSVLKIEGYVCDTVTVLVNGELKSKILKTQADLDDFGYWKVKDSSLQLGTQEYKSATLDLVVENSGRNNYGKLDQFNQYKGLWQGNVLINDQVLDTWKVIPLEFKKKWTESLQNWRPASENVGPALYKATFEVDDPVDTFIDMRKWTKGFVVVNGFVLSRYMKLGPQQTAFLPGPFLKKGLNSILVFEHFVPTMVVQFSKEHIFETLA</sequence>
<dbReference type="GO" id="GO:0005975">
    <property type="term" value="P:carbohydrate metabolic process"/>
    <property type="evidence" value="ECO:0007669"/>
    <property type="project" value="InterPro"/>
</dbReference>
<evidence type="ECO:0000259" key="6">
    <source>
        <dbReference type="Pfam" id="PF01301"/>
    </source>
</evidence>
<evidence type="ECO:0000313" key="9">
    <source>
        <dbReference type="EMBL" id="KAJ3664493.1"/>
    </source>
</evidence>
<comment type="similarity">
    <text evidence="1 5">Belongs to the glycosyl hydrolase 35 family.</text>
</comment>
<keyword evidence="3" id="KW-0326">Glycosidase</keyword>
<evidence type="ECO:0000256" key="4">
    <source>
        <dbReference type="PIRSR" id="PIRSR006336-1"/>
    </source>
</evidence>
<dbReference type="InterPro" id="IPR008979">
    <property type="entry name" value="Galactose-bd-like_sf"/>
</dbReference>
<evidence type="ECO:0000313" key="10">
    <source>
        <dbReference type="Proteomes" id="UP001168821"/>
    </source>
</evidence>
<gene>
    <name evidence="9" type="ORF">Zmor_000055</name>
</gene>
<name>A0AA38MR73_9CUCU</name>
<dbReference type="InterPro" id="IPR026283">
    <property type="entry name" value="B-gal_1-like"/>
</dbReference>
<protein>
    <recommendedName>
        <fullName evidence="11">Beta-galactosidase</fullName>
    </recommendedName>
</protein>
<dbReference type="GO" id="GO:0004565">
    <property type="term" value="F:beta-galactosidase activity"/>
    <property type="evidence" value="ECO:0007669"/>
    <property type="project" value="InterPro"/>
</dbReference>
<dbReference type="EMBL" id="JALNTZ010000001">
    <property type="protein sequence ID" value="KAJ3664493.1"/>
    <property type="molecule type" value="Genomic_DNA"/>
</dbReference>
<dbReference type="Gene3D" id="3.20.20.80">
    <property type="entry name" value="Glycosidases"/>
    <property type="match status" value="1"/>
</dbReference>
<feature type="domain" description="Glycoside hydrolase 35 catalytic" evidence="6">
    <location>
        <begin position="23"/>
        <end position="345"/>
    </location>
</feature>
<evidence type="ECO:0000256" key="2">
    <source>
        <dbReference type="ARBA" id="ARBA00022801"/>
    </source>
</evidence>
<evidence type="ECO:0000256" key="3">
    <source>
        <dbReference type="ARBA" id="ARBA00023295"/>
    </source>
</evidence>
<dbReference type="PANTHER" id="PTHR23421">
    <property type="entry name" value="BETA-GALACTOSIDASE RELATED"/>
    <property type="match status" value="1"/>
</dbReference>
<dbReference type="Pfam" id="PF21467">
    <property type="entry name" value="BetaGal_gal-bd"/>
    <property type="match status" value="1"/>
</dbReference>
<organism evidence="9 10">
    <name type="scientific">Zophobas morio</name>
    <dbReference type="NCBI Taxonomy" id="2755281"/>
    <lineage>
        <taxon>Eukaryota</taxon>
        <taxon>Metazoa</taxon>
        <taxon>Ecdysozoa</taxon>
        <taxon>Arthropoda</taxon>
        <taxon>Hexapoda</taxon>
        <taxon>Insecta</taxon>
        <taxon>Pterygota</taxon>
        <taxon>Neoptera</taxon>
        <taxon>Endopterygota</taxon>
        <taxon>Coleoptera</taxon>
        <taxon>Polyphaga</taxon>
        <taxon>Cucujiformia</taxon>
        <taxon>Tenebrionidae</taxon>
        <taxon>Zophobas</taxon>
    </lineage>
</organism>
<evidence type="ECO:0000256" key="5">
    <source>
        <dbReference type="RuleBase" id="RU003679"/>
    </source>
</evidence>